<proteinExistence type="predicted"/>
<dbReference type="PANTHER" id="PTHR38037">
    <property type="entry name" value="ZN_PROTEASE DOMAIN-CONTAINING PROTEIN"/>
    <property type="match status" value="1"/>
</dbReference>
<evidence type="ECO:0000313" key="2">
    <source>
        <dbReference type="EMBL" id="KAB1064356.1"/>
    </source>
</evidence>
<protein>
    <recommendedName>
        <fullName evidence="1">Retropepsin-like aspartic endopeptidase domain-containing protein</fullName>
    </recommendedName>
</protein>
<dbReference type="PANTHER" id="PTHR38037:SF2">
    <property type="entry name" value="ATP-DEPENDENT ZINC PROTEASE DOMAIN-CONTAINING PROTEIN-RELATED"/>
    <property type="match status" value="1"/>
</dbReference>
<dbReference type="SUPFAM" id="SSF50630">
    <property type="entry name" value="Acid proteases"/>
    <property type="match status" value="1"/>
</dbReference>
<dbReference type="EMBL" id="WACR01000005">
    <property type="protein sequence ID" value="KAB1064356.1"/>
    <property type="molecule type" value="Genomic_DNA"/>
</dbReference>
<feature type="domain" description="Retropepsin-like aspartic endopeptidase" evidence="1">
    <location>
        <begin position="9"/>
        <end position="133"/>
    </location>
</feature>
<dbReference type="InterPro" id="IPR008503">
    <property type="entry name" value="Asp_endopeptidase"/>
</dbReference>
<dbReference type="Pfam" id="PF05618">
    <property type="entry name" value="Zn_protease"/>
    <property type="match status" value="1"/>
</dbReference>
<evidence type="ECO:0000313" key="3">
    <source>
        <dbReference type="Proteomes" id="UP000435357"/>
    </source>
</evidence>
<dbReference type="InterPro" id="IPR021109">
    <property type="entry name" value="Peptidase_aspartic_dom_sf"/>
</dbReference>
<gene>
    <name evidence="2" type="ORF">F3059_06545</name>
</gene>
<organism evidence="2 3">
    <name type="scientific">Salibacter halophilus</name>
    <dbReference type="NCBI Taxonomy" id="1803916"/>
    <lineage>
        <taxon>Bacteria</taxon>
        <taxon>Pseudomonadati</taxon>
        <taxon>Bacteroidota</taxon>
        <taxon>Flavobacteriia</taxon>
        <taxon>Flavobacteriales</taxon>
        <taxon>Salibacteraceae</taxon>
        <taxon>Salibacter</taxon>
    </lineage>
</organism>
<dbReference type="AlphaFoldDB" id="A0A6N6MAT4"/>
<keyword evidence="3" id="KW-1185">Reference proteome</keyword>
<evidence type="ECO:0000259" key="1">
    <source>
        <dbReference type="Pfam" id="PF05618"/>
    </source>
</evidence>
<comment type="caution">
    <text evidence="2">The sequence shown here is derived from an EMBL/GenBank/DDBJ whole genome shotgun (WGS) entry which is preliminary data.</text>
</comment>
<reference evidence="2 3" key="1">
    <citation type="submission" date="2019-09" db="EMBL/GenBank/DDBJ databases">
        <title>Genomes of Cryomorphaceae.</title>
        <authorList>
            <person name="Bowman J.P."/>
        </authorList>
    </citation>
    <scope>NUCLEOTIDE SEQUENCE [LARGE SCALE GENOMIC DNA]</scope>
    <source>
        <strain evidence="2 3">KCTC 52047</strain>
    </source>
</reference>
<accession>A0A6N6MAT4</accession>
<dbReference type="RefSeq" id="WP_151167440.1">
    <property type="nucleotide sequence ID" value="NZ_WACR01000005.1"/>
</dbReference>
<dbReference type="OrthoDB" id="9782977at2"/>
<dbReference type="Proteomes" id="UP000435357">
    <property type="component" value="Unassembled WGS sequence"/>
</dbReference>
<name>A0A6N6MAT4_9FLAO</name>
<sequence length="150" mass="17673">MMKRIIGGSDRIDFPELELENVEARIDSGAKSSSIRASYIKETEKEGKKILRFCLLGNRKKTYYFDQYWTREVKSSNGQTQKRFVVKLRVEIFGHKTLTDFTLARRKEMRYPVLLGRRLLRNRYVVDVSKKNLSYDQKKINKDANSNIIS</sequence>
<dbReference type="Gene3D" id="2.40.70.10">
    <property type="entry name" value="Acid Proteases"/>
    <property type="match status" value="1"/>
</dbReference>